<dbReference type="PANTHER" id="PTHR47112">
    <property type="entry name" value="PX DOMAIN-CONTAINING PROTEIN"/>
    <property type="match status" value="1"/>
</dbReference>
<evidence type="ECO:0000313" key="3">
    <source>
        <dbReference type="Proteomes" id="UP001162131"/>
    </source>
</evidence>
<dbReference type="Gene3D" id="2.30.29.30">
    <property type="entry name" value="Pleckstrin-homology domain (PH domain)/Phosphotyrosine-binding domain (PTB)"/>
    <property type="match status" value="1"/>
</dbReference>
<evidence type="ECO:0000259" key="1">
    <source>
        <dbReference type="PROSITE" id="PS50003"/>
    </source>
</evidence>
<dbReference type="InterPro" id="IPR024453">
    <property type="entry name" value="Peptidase_C92"/>
</dbReference>
<reference evidence="2" key="1">
    <citation type="submission" date="2021-09" db="EMBL/GenBank/DDBJ databases">
        <authorList>
            <consortium name="AG Swart"/>
            <person name="Singh M."/>
            <person name="Singh A."/>
            <person name="Seah K."/>
            <person name="Emmerich C."/>
        </authorList>
    </citation>
    <scope>NUCLEOTIDE SEQUENCE</scope>
    <source>
        <strain evidence="2">ATCC30299</strain>
    </source>
</reference>
<accession>A0AAU9JLX9</accession>
<dbReference type="InterPro" id="IPR038765">
    <property type="entry name" value="Papain-like_cys_pep_sf"/>
</dbReference>
<keyword evidence="3" id="KW-1185">Reference proteome</keyword>
<dbReference type="SMART" id="SM00233">
    <property type="entry name" value="PH"/>
    <property type="match status" value="1"/>
</dbReference>
<dbReference type="Proteomes" id="UP001162131">
    <property type="component" value="Unassembled WGS sequence"/>
</dbReference>
<dbReference type="Gene3D" id="3.90.1720.10">
    <property type="entry name" value="endopeptidase domain like (from Nostoc punctiforme)"/>
    <property type="match status" value="1"/>
</dbReference>
<protein>
    <recommendedName>
        <fullName evidence="1">PH domain-containing protein</fullName>
    </recommendedName>
</protein>
<dbReference type="InterPro" id="IPR011993">
    <property type="entry name" value="PH-like_dom_sf"/>
</dbReference>
<evidence type="ECO:0000313" key="2">
    <source>
        <dbReference type="EMBL" id="CAG9328906.1"/>
    </source>
</evidence>
<name>A0AAU9JLX9_9CILI</name>
<dbReference type="EMBL" id="CAJZBQ010000046">
    <property type="protein sequence ID" value="CAG9328906.1"/>
    <property type="molecule type" value="Genomic_DNA"/>
</dbReference>
<dbReference type="AlphaFoldDB" id="A0AAU9JLX9"/>
<sequence length="350" mass="40771">MTEDHSPKKTQLEEFLSSISDNYSRYETDATLDNSQAISNQNELVDKSGWLLKKSNNFLRGYQQRYFVLRDKRLVYFRKESDPQPAGIINFNLITVDVQVYDPERPRKIFIKPLGAKRCFVLKSTDPKEIVDWAMALHKHITYSDGRKLDMTTISMQKEFWRFDRVSEEQFRYQACTGDLILFKGKSVAAKLQRSVLRGRYDHVALLLCYSTGDIAILEATGDDGVAIVQWDDFLRYGWHRLYKRIAFRKLTMNRTEETLTKLQGFIDNARGKKYKISYKKVFGIDQRRQPGTEDNYFCSELIASAYKALGILDENIPSSRYWPGDFESKNSIPLMDAELGEEIMVDFEL</sequence>
<dbReference type="InterPro" id="IPR001849">
    <property type="entry name" value="PH_domain"/>
</dbReference>
<dbReference type="SUPFAM" id="SSF50729">
    <property type="entry name" value="PH domain-like"/>
    <property type="match status" value="1"/>
</dbReference>
<dbReference type="PROSITE" id="PS50003">
    <property type="entry name" value="PH_DOMAIN"/>
    <property type="match status" value="1"/>
</dbReference>
<feature type="domain" description="PH" evidence="1">
    <location>
        <begin position="44"/>
        <end position="142"/>
    </location>
</feature>
<comment type="caution">
    <text evidence="2">The sequence shown here is derived from an EMBL/GenBank/DDBJ whole genome shotgun (WGS) entry which is preliminary data.</text>
</comment>
<gene>
    <name evidence="2" type="ORF">BSTOLATCC_MIC46888</name>
</gene>
<dbReference type="Pfam" id="PF05708">
    <property type="entry name" value="Peptidase_C92"/>
    <property type="match status" value="1"/>
</dbReference>
<dbReference type="SUPFAM" id="SSF54001">
    <property type="entry name" value="Cysteine proteinases"/>
    <property type="match status" value="1"/>
</dbReference>
<dbReference type="PANTHER" id="PTHR47112:SF1">
    <property type="entry name" value="PX DOMAIN-CONTAINING PROTEIN"/>
    <property type="match status" value="1"/>
</dbReference>
<organism evidence="2 3">
    <name type="scientific">Blepharisma stoltei</name>
    <dbReference type="NCBI Taxonomy" id="1481888"/>
    <lineage>
        <taxon>Eukaryota</taxon>
        <taxon>Sar</taxon>
        <taxon>Alveolata</taxon>
        <taxon>Ciliophora</taxon>
        <taxon>Postciliodesmatophora</taxon>
        <taxon>Heterotrichea</taxon>
        <taxon>Heterotrichida</taxon>
        <taxon>Blepharismidae</taxon>
        <taxon>Blepharisma</taxon>
    </lineage>
</organism>
<proteinExistence type="predicted"/>
<dbReference type="Pfam" id="PF00169">
    <property type="entry name" value="PH"/>
    <property type="match status" value="1"/>
</dbReference>